<dbReference type="RefSeq" id="WP_002453596.1">
    <property type="nucleotide sequence ID" value="NZ_AP014956.1"/>
</dbReference>
<dbReference type="GO" id="GO:0009062">
    <property type="term" value="P:fatty acid catabolic process"/>
    <property type="evidence" value="ECO:0007669"/>
    <property type="project" value="TreeGrafter"/>
</dbReference>
<organism evidence="5 6">
    <name type="scientific">Staphylococcus capitis</name>
    <dbReference type="NCBI Taxonomy" id="29388"/>
    <lineage>
        <taxon>Bacteria</taxon>
        <taxon>Bacillati</taxon>
        <taxon>Bacillota</taxon>
        <taxon>Bacilli</taxon>
        <taxon>Bacillales</taxon>
        <taxon>Staphylococcaceae</taxon>
        <taxon>Staphylococcus</taxon>
    </lineage>
</organism>
<sequence>MSNENRKMKAMSEAKCIKNRQVFPQDTNHHHTMFGGSLMANIDEIAAITAMKHAGAQVVTASTDSVDFLRPIKTGDILSYEAMVSYAGTSSMEICVQIIIDDVFNNERHLAALSFLTFVALDEDGKPTDVPGVYPETDVEKWFHESAPQRVERRKERRTESKKTIEYLSEVRHIEK</sequence>
<dbReference type="GO" id="GO:0005829">
    <property type="term" value="C:cytosol"/>
    <property type="evidence" value="ECO:0007669"/>
    <property type="project" value="TreeGrafter"/>
</dbReference>
<dbReference type="AlphaFoldDB" id="A0A4U9T970"/>
<evidence type="ECO:0000256" key="2">
    <source>
        <dbReference type="ARBA" id="ARBA00022801"/>
    </source>
</evidence>
<dbReference type="PANTHER" id="PTHR11049:SF24">
    <property type="entry name" value="CYTOSOLIC ACYL COENZYME A THIOESTER HYDROLASE"/>
    <property type="match status" value="1"/>
</dbReference>
<dbReference type="InterPro" id="IPR006683">
    <property type="entry name" value="Thioestr_dom"/>
</dbReference>
<dbReference type="CDD" id="cd03442">
    <property type="entry name" value="BFIT_BACH"/>
    <property type="match status" value="1"/>
</dbReference>
<evidence type="ECO:0000256" key="3">
    <source>
        <dbReference type="PROSITE-ProRule" id="PRU01106"/>
    </source>
</evidence>
<comment type="caution">
    <text evidence="5">The sequence shown here is derived from an EMBL/GenBank/DDBJ whole genome shotgun (WGS) entry which is preliminary data.</text>
</comment>
<accession>A0A4U9T970</accession>
<dbReference type="Proteomes" id="UP000291949">
    <property type="component" value="Unassembled WGS sequence"/>
</dbReference>
<evidence type="ECO:0000313" key="5">
    <source>
        <dbReference type="EMBL" id="TBW75747.1"/>
    </source>
</evidence>
<dbReference type="GO" id="GO:0006637">
    <property type="term" value="P:acyl-CoA metabolic process"/>
    <property type="evidence" value="ECO:0007669"/>
    <property type="project" value="TreeGrafter"/>
</dbReference>
<evidence type="ECO:0000256" key="1">
    <source>
        <dbReference type="ARBA" id="ARBA00010458"/>
    </source>
</evidence>
<dbReference type="Gene3D" id="3.10.129.10">
    <property type="entry name" value="Hotdog Thioesterase"/>
    <property type="match status" value="1"/>
</dbReference>
<evidence type="ECO:0000313" key="6">
    <source>
        <dbReference type="Proteomes" id="UP000291949"/>
    </source>
</evidence>
<feature type="domain" description="HotDog ACOT-type" evidence="4">
    <location>
        <begin position="12"/>
        <end position="124"/>
    </location>
</feature>
<dbReference type="InterPro" id="IPR033120">
    <property type="entry name" value="HOTDOG_ACOT"/>
</dbReference>
<protein>
    <submittedName>
        <fullName evidence="5">Acyl-CoA thioesterase</fullName>
    </submittedName>
</protein>
<evidence type="ECO:0000259" key="4">
    <source>
        <dbReference type="PROSITE" id="PS51770"/>
    </source>
</evidence>
<dbReference type="FunFam" id="3.10.129.10:FF:000027">
    <property type="entry name" value="Uncharacterized acyl-CoA thioester hydrolase"/>
    <property type="match status" value="1"/>
</dbReference>
<dbReference type="GO" id="GO:0052816">
    <property type="term" value="F:long-chain fatty acyl-CoA hydrolase activity"/>
    <property type="evidence" value="ECO:0007669"/>
    <property type="project" value="TreeGrafter"/>
</dbReference>
<dbReference type="InterPro" id="IPR040170">
    <property type="entry name" value="Cytosol_ACT"/>
</dbReference>
<name>A0A4U9T970_STACP</name>
<dbReference type="EMBL" id="SCHC01000004">
    <property type="protein sequence ID" value="TBW75747.1"/>
    <property type="molecule type" value="Genomic_DNA"/>
</dbReference>
<dbReference type="PANTHER" id="PTHR11049">
    <property type="entry name" value="ACYL COENZYME A THIOESTER HYDROLASE"/>
    <property type="match status" value="1"/>
</dbReference>
<dbReference type="PROSITE" id="PS51770">
    <property type="entry name" value="HOTDOG_ACOT"/>
    <property type="match status" value="1"/>
</dbReference>
<comment type="similarity">
    <text evidence="1">Belongs to the acyl coenzyme A hydrolase family.</text>
</comment>
<dbReference type="SUPFAM" id="SSF54637">
    <property type="entry name" value="Thioesterase/thiol ester dehydrase-isomerase"/>
    <property type="match status" value="1"/>
</dbReference>
<reference evidence="5 6" key="1">
    <citation type="journal article" date="2019" name="Sci. Transl. Med.">
        <title>Quorum sensing between bacterial species on the skin protects against epidermal injury in atopic dermatitis.</title>
        <authorList>
            <person name="Williams M.R."/>
        </authorList>
    </citation>
    <scope>NUCLEOTIDE SEQUENCE [LARGE SCALE GENOMIC DNA]</scope>
    <source>
        <strain evidence="5 6">H8</strain>
    </source>
</reference>
<keyword evidence="2 3" id="KW-0378">Hydrolase</keyword>
<proteinExistence type="inferred from homology"/>
<gene>
    <name evidence="5" type="ORF">EQ811_10350</name>
</gene>
<dbReference type="InterPro" id="IPR029069">
    <property type="entry name" value="HotDog_dom_sf"/>
</dbReference>
<dbReference type="Pfam" id="PF03061">
    <property type="entry name" value="4HBT"/>
    <property type="match status" value="1"/>
</dbReference>